<dbReference type="Gene3D" id="1.10.150.40">
    <property type="entry name" value="Barrier-to-autointegration factor, BAF"/>
    <property type="match status" value="1"/>
</dbReference>
<dbReference type="Pfam" id="PF02961">
    <property type="entry name" value="SAM_BAF"/>
    <property type="match status" value="1"/>
</dbReference>
<dbReference type="InterPro" id="IPR004122">
    <property type="entry name" value="BAF_prot"/>
</dbReference>
<dbReference type="EMBL" id="AP029265">
    <property type="protein sequence ID" value="BFF98895.1"/>
    <property type="molecule type" value="Genomic_DNA"/>
</dbReference>
<keyword evidence="2" id="KW-0539">Nucleus</keyword>
<accession>A0AAU9FTF8</accession>
<protein>
    <recommendedName>
        <fullName evidence="3">Barrier-to-autointegration factor-like protein</fullName>
    </recommendedName>
    <alternativeName>
        <fullName evidence="4">Barrier-to-autointegration factor 2</fullName>
    </alternativeName>
</protein>
<evidence type="ECO:0000256" key="1">
    <source>
        <dbReference type="ARBA" id="ARBA00004123"/>
    </source>
</evidence>
<dbReference type="GO" id="GO:0000793">
    <property type="term" value="C:condensed chromosome"/>
    <property type="evidence" value="ECO:0007669"/>
    <property type="project" value="TreeGrafter"/>
</dbReference>
<dbReference type="PANTHER" id="PTHR47507">
    <property type="entry name" value="BARRIER TO AUTOINTEGRATION FACTOR 2"/>
    <property type="match status" value="1"/>
</dbReference>
<evidence type="ECO:0000256" key="3">
    <source>
        <dbReference type="ARBA" id="ARBA00074730"/>
    </source>
</evidence>
<dbReference type="SMART" id="SM01023">
    <property type="entry name" value="BAF"/>
    <property type="match status" value="1"/>
</dbReference>
<dbReference type="GO" id="GO:0051276">
    <property type="term" value="P:chromosome organization"/>
    <property type="evidence" value="ECO:0007669"/>
    <property type="project" value="TreeGrafter"/>
</dbReference>
<dbReference type="InterPro" id="IPR036617">
    <property type="entry name" value="BAF_sf"/>
</dbReference>
<keyword evidence="6" id="KW-1185">Reference proteome</keyword>
<organism evidence="5 6">
    <name type="scientific">Drosophila madeirensis</name>
    <name type="common">Fruit fly</name>
    <dbReference type="NCBI Taxonomy" id="30013"/>
    <lineage>
        <taxon>Eukaryota</taxon>
        <taxon>Metazoa</taxon>
        <taxon>Ecdysozoa</taxon>
        <taxon>Arthropoda</taxon>
        <taxon>Hexapoda</taxon>
        <taxon>Insecta</taxon>
        <taxon>Pterygota</taxon>
        <taxon>Neoptera</taxon>
        <taxon>Endopterygota</taxon>
        <taxon>Diptera</taxon>
        <taxon>Brachycera</taxon>
        <taxon>Muscomorpha</taxon>
        <taxon>Ephydroidea</taxon>
        <taxon>Drosophilidae</taxon>
        <taxon>Drosophila</taxon>
        <taxon>Sophophora</taxon>
    </lineage>
</organism>
<comment type="subcellular location">
    <subcellularLocation>
        <location evidence="1">Nucleus</location>
    </subcellularLocation>
</comment>
<evidence type="ECO:0000256" key="4">
    <source>
        <dbReference type="ARBA" id="ARBA00079764"/>
    </source>
</evidence>
<evidence type="ECO:0000256" key="2">
    <source>
        <dbReference type="ARBA" id="ARBA00023242"/>
    </source>
</evidence>
<sequence length="90" mass="10077">MLVPSGKSRGFYQKPIGQQQVTDLNGIGTVLGARLCAVGFDSARTVLGHFLVLKMDKETFIQWLKEACKANSKQALDCYECLQEWCECFL</sequence>
<dbReference type="AlphaFoldDB" id="A0AAU9FTF8"/>
<dbReference type="PANTHER" id="PTHR47507:SF6">
    <property type="entry name" value="BARRIER-TO-AUTOINTEGRATION FACTOR"/>
    <property type="match status" value="1"/>
</dbReference>
<name>A0AAU9FTF8_DROMD</name>
<evidence type="ECO:0000313" key="5">
    <source>
        <dbReference type="EMBL" id="BFF98895.1"/>
    </source>
</evidence>
<dbReference type="GO" id="GO:0003677">
    <property type="term" value="F:DNA binding"/>
    <property type="evidence" value="ECO:0007669"/>
    <property type="project" value="InterPro"/>
</dbReference>
<dbReference type="InterPro" id="IPR051387">
    <property type="entry name" value="BAF"/>
</dbReference>
<gene>
    <name evidence="5" type="ORF">DMAD_06931</name>
</gene>
<proteinExistence type="predicted"/>
<evidence type="ECO:0000313" key="6">
    <source>
        <dbReference type="Proteomes" id="UP001500889"/>
    </source>
</evidence>
<dbReference type="SUPFAM" id="SSF47798">
    <property type="entry name" value="Barrier-to-autointegration factor, BAF"/>
    <property type="match status" value="1"/>
</dbReference>
<reference evidence="5 6" key="1">
    <citation type="submission" date="2024-02" db="EMBL/GenBank/DDBJ databases">
        <title>A chromosome-level genome assembly of Drosophila madeirensis, a fruit fly species endemic to Madeira island.</title>
        <authorList>
            <person name="Tomihara K."/>
            <person name="Llopart A."/>
            <person name="Yamamoto D."/>
        </authorList>
    </citation>
    <scope>NUCLEOTIDE SEQUENCE [LARGE SCALE GENOMIC DNA]</scope>
    <source>
        <strain evidence="5 6">RF1</strain>
    </source>
</reference>
<dbReference type="Proteomes" id="UP001500889">
    <property type="component" value="Chromosome J"/>
</dbReference>
<dbReference type="GO" id="GO:0005634">
    <property type="term" value="C:nucleus"/>
    <property type="evidence" value="ECO:0007669"/>
    <property type="project" value="UniProtKB-SubCell"/>
</dbReference>
<dbReference type="FunFam" id="1.10.150.40:FF:000002">
    <property type="entry name" value="Barrier to autointegration factor 2"/>
    <property type="match status" value="1"/>
</dbReference>